<dbReference type="SMART" id="SM00028">
    <property type="entry name" value="TPR"/>
    <property type="match status" value="3"/>
</dbReference>
<evidence type="ECO:0000259" key="7">
    <source>
        <dbReference type="SMART" id="SM00382"/>
    </source>
</evidence>
<evidence type="ECO:0000256" key="3">
    <source>
        <dbReference type="ARBA" id="ARBA00022806"/>
    </source>
</evidence>
<dbReference type="AlphaFoldDB" id="A0A9D1M8B1"/>
<evidence type="ECO:0000256" key="6">
    <source>
        <dbReference type="SAM" id="Coils"/>
    </source>
</evidence>
<dbReference type="InterPro" id="IPR051055">
    <property type="entry name" value="PIF1_helicase"/>
</dbReference>
<dbReference type="Gene3D" id="1.25.40.10">
    <property type="entry name" value="Tetratricopeptide repeat domain"/>
    <property type="match status" value="1"/>
</dbReference>
<reference evidence="8" key="1">
    <citation type="submission" date="2020-10" db="EMBL/GenBank/DDBJ databases">
        <authorList>
            <person name="Gilroy R."/>
        </authorList>
    </citation>
    <scope>NUCLEOTIDE SEQUENCE</scope>
    <source>
        <strain evidence="8">CHK158-818</strain>
    </source>
</reference>
<dbReference type="Gene3D" id="3.40.50.300">
    <property type="entry name" value="P-loop containing nucleotide triphosphate hydrolases"/>
    <property type="match status" value="1"/>
</dbReference>
<proteinExistence type="predicted"/>
<feature type="coiled-coil region" evidence="6">
    <location>
        <begin position="496"/>
        <end position="530"/>
    </location>
</feature>
<reference evidence="8" key="2">
    <citation type="journal article" date="2021" name="PeerJ">
        <title>Extensive microbial diversity within the chicken gut microbiome revealed by metagenomics and culture.</title>
        <authorList>
            <person name="Gilroy R."/>
            <person name="Ravi A."/>
            <person name="Getino M."/>
            <person name="Pursley I."/>
            <person name="Horton D.L."/>
            <person name="Alikhan N.F."/>
            <person name="Baker D."/>
            <person name="Gharbi K."/>
            <person name="Hall N."/>
            <person name="Watson M."/>
            <person name="Adriaenssens E.M."/>
            <person name="Foster-Nyarko E."/>
            <person name="Jarju S."/>
            <person name="Secka A."/>
            <person name="Antonio M."/>
            <person name="Oren A."/>
            <person name="Chaudhuri R.R."/>
            <person name="La Ragione R."/>
            <person name="Hildebrand F."/>
            <person name="Pallen M.J."/>
        </authorList>
    </citation>
    <scope>NUCLEOTIDE SEQUENCE</scope>
    <source>
        <strain evidence="8">CHK158-818</strain>
    </source>
</reference>
<evidence type="ECO:0000313" key="9">
    <source>
        <dbReference type="Proteomes" id="UP000824112"/>
    </source>
</evidence>
<dbReference type="InterPro" id="IPR003840">
    <property type="entry name" value="DNA_helicase_dom"/>
</dbReference>
<dbReference type="EMBL" id="DVNA01000155">
    <property type="protein sequence ID" value="HIU55541.1"/>
    <property type="molecule type" value="Genomic_DNA"/>
</dbReference>
<keyword evidence="4" id="KW-0067">ATP-binding</keyword>
<dbReference type="SUPFAM" id="SSF52540">
    <property type="entry name" value="P-loop containing nucleoside triphosphate hydrolases"/>
    <property type="match status" value="2"/>
</dbReference>
<dbReference type="Pfam" id="PF02689">
    <property type="entry name" value="Herpes_Helicase"/>
    <property type="match status" value="1"/>
</dbReference>
<dbReference type="Gene3D" id="2.30.30.940">
    <property type="match status" value="1"/>
</dbReference>
<dbReference type="GO" id="GO:0003678">
    <property type="term" value="F:DNA helicase activity"/>
    <property type="evidence" value="ECO:0007669"/>
    <property type="project" value="InterPro"/>
</dbReference>
<dbReference type="PROSITE" id="PS50005">
    <property type="entry name" value="TPR"/>
    <property type="match status" value="2"/>
</dbReference>
<keyword evidence="5" id="KW-0802">TPR repeat</keyword>
<keyword evidence="3" id="KW-0347">Helicase</keyword>
<dbReference type="FunFam" id="3.40.50.300:FF:001498">
    <property type="entry name" value="ATP-dependent DNA helicase"/>
    <property type="match status" value="1"/>
</dbReference>
<feature type="domain" description="AAA+ ATPase" evidence="7">
    <location>
        <begin position="20"/>
        <end position="330"/>
    </location>
</feature>
<dbReference type="GO" id="GO:0006281">
    <property type="term" value="P:DNA repair"/>
    <property type="evidence" value="ECO:0007669"/>
    <property type="project" value="InterPro"/>
</dbReference>
<dbReference type="GO" id="GO:0005524">
    <property type="term" value="F:ATP binding"/>
    <property type="evidence" value="ECO:0007669"/>
    <property type="project" value="UniProtKB-KW"/>
</dbReference>
<sequence>MKIDTKNKEFQDALNLIQHTRQSVFLTGKAGTGKSTFLKYICENTPKKHVVLAPTGIAAINAGGSTIHSFFKMPFRPMLPDDPDLSTADNRIYEFLKYRSEHRKLIRELELIIIDEISMVRADMIDFIDRVLRVFSGNMRLPFGGKQLLFVGDVFQLEPVVTSDAKEILDRYYPNAFFFSARVFSEIKLVPIELQKVYRQSDALFVDILDQIRNNSITDEALKRLNSRYDPSYGTDQHDFSITLATRRDNVDYINEKKLQELPDPEVCFTGNIQGDFPENSLPTSKELILKKGAQVIFIKNDYDRRWVNGTIGIVSEITDEGKIYVLLENGDECEVEKDLWRNIRYTYNEKEKRVEEEELGSFTQYPMRLAWAITVHKSQGLTFNKVIIDFTGGNAFAAGQTYVALSRCTSLEGIVLKRTIQKNDIFVRPEIVSFSKQFNDDRLIEQSLKEAKADRLYQQAVQAFDRCEFDRFTDTLFEAVHARNDLEKPEIKRLIRKKLSVIQTLKEKNRQLEKELHEKKQQLKEYAYEYYLLGNECITKAQDTRAALANFDKALALDPNLVDAWVRKGITLLDMDELNQASKCLNEAVRLSPRSFKALYNRGKLRQQNHDYEEALSDLLRAAAVKPQNPTVHDRIGDLLVVLGKPNLAEKYKAKAEKIRKKKKTD</sequence>
<dbReference type="PANTHER" id="PTHR47642:SF7">
    <property type="entry name" value="ATP-DEPENDENT DNA HELICASE PIF1"/>
    <property type="match status" value="1"/>
</dbReference>
<keyword evidence="2" id="KW-0378">Hydrolase</keyword>
<feature type="repeat" description="TPR" evidence="5">
    <location>
        <begin position="597"/>
        <end position="630"/>
    </location>
</feature>
<evidence type="ECO:0000256" key="5">
    <source>
        <dbReference type="PROSITE-ProRule" id="PRU00339"/>
    </source>
</evidence>
<accession>A0A9D1M8B1</accession>
<keyword evidence="6" id="KW-0175">Coiled coil</keyword>
<name>A0A9D1M8B1_9BACT</name>
<evidence type="ECO:0000256" key="1">
    <source>
        <dbReference type="ARBA" id="ARBA00022741"/>
    </source>
</evidence>
<dbReference type="InterPro" id="IPR027417">
    <property type="entry name" value="P-loop_NTPase"/>
</dbReference>
<keyword evidence="1" id="KW-0547">Nucleotide-binding</keyword>
<protein>
    <submittedName>
        <fullName evidence="8">AAA family ATPase</fullName>
    </submittedName>
</protein>
<dbReference type="InterPro" id="IPR003593">
    <property type="entry name" value="AAA+_ATPase"/>
</dbReference>
<dbReference type="InterPro" id="IPR011990">
    <property type="entry name" value="TPR-like_helical_dom_sf"/>
</dbReference>
<comment type="caution">
    <text evidence="8">The sequence shown here is derived from an EMBL/GenBank/DDBJ whole genome shotgun (WGS) entry which is preliminary data.</text>
</comment>
<dbReference type="GO" id="GO:0000723">
    <property type="term" value="P:telomere maintenance"/>
    <property type="evidence" value="ECO:0007669"/>
    <property type="project" value="InterPro"/>
</dbReference>
<dbReference type="InterPro" id="IPR010285">
    <property type="entry name" value="DNA_helicase_pif1-like_DEAD"/>
</dbReference>
<organism evidence="8 9">
    <name type="scientific">Candidatus Gallibacteroides avistercoris</name>
    <dbReference type="NCBI Taxonomy" id="2840833"/>
    <lineage>
        <taxon>Bacteria</taxon>
        <taxon>Pseudomonadati</taxon>
        <taxon>Bacteroidota</taxon>
        <taxon>Bacteroidia</taxon>
        <taxon>Bacteroidales</taxon>
        <taxon>Bacteroidaceae</taxon>
        <taxon>Bacteroidaceae incertae sedis</taxon>
        <taxon>Candidatus Gallibacteroides</taxon>
    </lineage>
</organism>
<dbReference type="CDD" id="cd18809">
    <property type="entry name" value="SF1_C_RecD"/>
    <property type="match status" value="1"/>
</dbReference>
<dbReference type="Pfam" id="PF14559">
    <property type="entry name" value="TPR_19"/>
    <property type="match status" value="1"/>
</dbReference>
<dbReference type="Pfam" id="PF05970">
    <property type="entry name" value="PIF1"/>
    <property type="match status" value="1"/>
</dbReference>
<dbReference type="GO" id="GO:0016787">
    <property type="term" value="F:hydrolase activity"/>
    <property type="evidence" value="ECO:0007669"/>
    <property type="project" value="UniProtKB-KW"/>
</dbReference>
<dbReference type="SUPFAM" id="SSF48452">
    <property type="entry name" value="TPR-like"/>
    <property type="match status" value="1"/>
</dbReference>
<dbReference type="PANTHER" id="PTHR47642">
    <property type="entry name" value="ATP-DEPENDENT DNA HELICASE"/>
    <property type="match status" value="1"/>
</dbReference>
<evidence type="ECO:0000313" key="8">
    <source>
        <dbReference type="EMBL" id="HIU55541.1"/>
    </source>
</evidence>
<evidence type="ECO:0000256" key="4">
    <source>
        <dbReference type="ARBA" id="ARBA00022840"/>
    </source>
</evidence>
<dbReference type="Proteomes" id="UP000824112">
    <property type="component" value="Unassembled WGS sequence"/>
</dbReference>
<evidence type="ECO:0000256" key="2">
    <source>
        <dbReference type="ARBA" id="ARBA00022801"/>
    </source>
</evidence>
<gene>
    <name evidence="8" type="ORF">IAB03_07040</name>
</gene>
<feature type="repeat" description="TPR" evidence="5">
    <location>
        <begin position="563"/>
        <end position="596"/>
    </location>
</feature>
<dbReference type="InterPro" id="IPR019734">
    <property type="entry name" value="TPR_rpt"/>
</dbReference>
<dbReference type="SMART" id="SM00382">
    <property type="entry name" value="AAA"/>
    <property type="match status" value="1"/>
</dbReference>